<accession>A0A024GUZ1</accession>
<evidence type="ECO:0000313" key="3">
    <source>
        <dbReference type="Proteomes" id="UP000053237"/>
    </source>
</evidence>
<keyword evidence="3" id="KW-1185">Reference proteome</keyword>
<dbReference type="PANTHER" id="PTHR47990">
    <property type="entry name" value="2-OXOGLUTARATE (2OG) AND FE(II)-DEPENDENT OXYGENASE SUPERFAMILY PROTEIN-RELATED"/>
    <property type="match status" value="1"/>
</dbReference>
<evidence type="ECO:0000259" key="1">
    <source>
        <dbReference type="Pfam" id="PF03171"/>
    </source>
</evidence>
<dbReference type="AlphaFoldDB" id="A0A024GUZ1"/>
<dbReference type="InterPro" id="IPR027443">
    <property type="entry name" value="IPNS-like_sf"/>
</dbReference>
<dbReference type="EMBL" id="CAIX01001252">
    <property type="protein sequence ID" value="CCI50809.1"/>
    <property type="molecule type" value="Genomic_DNA"/>
</dbReference>
<protein>
    <recommendedName>
        <fullName evidence="1">Isopenicillin N synthase-like Fe(2+) 2OG dioxygenase domain-containing protein</fullName>
    </recommendedName>
</protein>
<dbReference type="Gene3D" id="2.60.120.330">
    <property type="entry name" value="B-lactam Antibiotic, Isopenicillin N Synthase, Chain"/>
    <property type="match status" value="1"/>
</dbReference>
<feature type="domain" description="Isopenicillin N synthase-like Fe(2+) 2OG dioxygenase" evidence="1">
    <location>
        <begin position="390"/>
        <end position="475"/>
    </location>
</feature>
<organism evidence="2 3">
    <name type="scientific">Albugo candida</name>
    <dbReference type="NCBI Taxonomy" id="65357"/>
    <lineage>
        <taxon>Eukaryota</taxon>
        <taxon>Sar</taxon>
        <taxon>Stramenopiles</taxon>
        <taxon>Oomycota</taxon>
        <taxon>Peronosporomycetes</taxon>
        <taxon>Albuginales</taxon>
        <taxon>Albuginaceae</taxon>
        <taxon>Albugo</taxon>
    </lineage>
</organism>
<gene>
    <name evidence="2" type="ORF">BN9_131360</name>
</gene>
<dbReference type="Proteomes" id="UP000053237">
    <property type="component" value="Unassembled WGS sequence"/>
</dbReference>
<sequence length="521" mass="59486">MSDHLNALVLMAERPPVHCIFAHKRTCFITNLKMPLVYTLDELHYLQSVIQRKAKIEIQKKDVSHSNVSDPTLLGTRMMDLEIWLRKQFDITGSESVFGVIPADELYSPPIPFTMVNTIVARLLENYEEERTPVLHFQLAVKETLLLNQPVPTVPPDSPFHPILVDQLGTNANPGIRARATEKIIRNLSDYGFVRLEVSEEMASALQNAYQMTRKWLARQRELPKREQWRDLVDARTHHWKETTIPLVHNLHVQDQSMVSRGRYVGYSSDSSRDYIQLRHPIHKSGTKWPHAYFSRTEDGCNYALEMLKILRSLDELARVCLLAVCETMKLDTKYIFEELLDDVSVPENMVLANTTDEAYQYGASVLRIYDYRNKAPISSSQPLVANDSCGVHADLGLLTISPTATIAGLQIWSLERMLWTDIEAGAEAKHVSLFAGETLGYLTNGRLPGTLHRVPAIYGSGDGPRRMSMPSFLRSRPEKVLNPTAKTSLQLTCRDFMEDIVFKKRPWRRVYKANQLPPDY</sequence>
<dbReference type="InterPro" id="IPR050231">
    <property type="entry name" value="Iron_ascorbate_oxido_reductase"/>
</dbReference>
<comment type="caution">
    <text evidence="2">The sequence shown here is derived from an EMBL/GenBank/DDBJ whole genome shotgun (WGS) entry which is preliminary data.</text>
</comment>
<dbReference type="STRING" id="65357.A0A024GUZ1"/>
<evidence type="ECO:0000313" key="2">
    <source>
        <dbReference type="EMBL" id="CCI50809.1"/>
    </source>
</evidence>
<proteinExistence type="predicted"/>
<dbReference type="InterPro" id="IPR044861">
    <property type="entry name" value="IPNS-like_FE2OG_OXY"/>
</dbReference>
<dbReference type="Pfam" id="PF03171">
    <property type="entry name" value="2OG-FeII_Oxy"/>
    <property type="match status" value="1"/>
</dbReference>
<dbReference type="SUPFAM" id="SSF51197">
    <property type="entry name" value="Clavaminate synthase-like"/>
    <property type="match status" value="1"/>
</dbReference>
<reference evidence="2 3" key="1">
    <citation type="submission" date="2012-05" db="EMBL/GenBank/DDBJ databases">
        <title>Recombination and specialization in a pathogen metapopulation.</title>
        <authorList>
            <person name="Gardiner A."/>
            <person name="Kemen E."/>
            <person name="Schultz-Larsen T."/>
            <person name="MacLean D."/>
            <person name="Van Oosterhout C."/>
            <person name="Jones J.D.G."/>
        </authorList>
    </citation>
    <scope>NUCLEOTIDE SEQUENCE [LARGE SCALE GENOMIC DNA]</scope>
    <source>
        <strain evidence="2 3">Ac Nc2</strain>
    </source>
</reference>
<dbReference type="OrthoDB" id="420380at2759"/>
<name>A0A024GUZ1_9STRA</name>
<dbReference type="InParanoid" id="A0A024GUZ1"/>